<dbReference type="KEGG" id="spu:100891524"/>
<dbReference type="GO" id="GO:0098793">
    <property type="term" value="C:presynapse"/>
    <property type="evidence" value="ECO:0007669"/>
    <property type="project" value="GOC"/>
</dbReference>
<dbReference type="EnsemblMetazoa" id="XM_030977310">
    <property type="protein sequence ID" value="XP_030833170"/>
    <property type="gene ID" value="LOC100891524"/>
</dbReference>
<evidence type="ECO:0000256" key="2">
    <source>
        <dbReference type="SAM" id="Phobius"/>
    </source>
</evidence>
<dbReference type="InterPro" id="IPR000008">
    <property type="entry name" value="C2_dom"/>
</dbReference>
<evidence type="ECO:0000259" key="3">
    <source>
        <dbReference type="PROSITE" id="PS50004"/>
    </source>
</evidence>
<feature type="transmembrane region" description="Helical" evidence="2">
    <location>
        <begin position="6"/>
        <end position="32"/>
    </location>
</feature>
<dbReference type="Proteomes" id="UP000007110">
    <property type="component" value="Unassembled WGS sequence"/>
</dbReference>
<dbReference type="SUPFAM" id="SSF49562">
    <property type="entry name" value="C2 domain (Calcium/lipid-binding domain, CaLB)"/>
    <property type="match status" value="2"/>
</dbReference>
<dbReference type="GO" id="GO:0061891">
    <property type="term" value="F:calcium ion sensor activity"/>
    <property type="evidence" value="ECO:0000318"/>
    <property type="project" value="GO_Central"/>
</dbReference>
<reference evidence="4" key="2">
    <citation type="submission" date="2021-01" db="UniProtKB">
        <authorList>
            <consortium name="EnsemblMetazoa"/>
        </authorList>
    </citation>
    <scope>IDENTIFICATION</scope>
</reference>
<keyword evidence="2" id="KW-0812">Transmembrane</keyword>
<dbReference type="GO" id="GO:0000149">
    <property type="term" value="F:SNARE binding"/>
    <property type="evidence" value="ECO:0000318"/>
    <property type="project" value="GO_Central"/>
</dbReference>
<dbReference type="GO" id="GO:0017158">
    <property type="term" value="P:regulation of calcium ion-dependent exocytosis"/>
    <property type="evidence" value="ECO:0000318"/>
    <property type="project" value="GO_Central"/>
</dbReference>
<dbReference type="GO" id="GO:0030424">
    <property type="term" value="C:axon"/>
    <property type="evidence" value="ECO:0000318"/>
    <property type="project" value="GO_Central"/>
</dbReference>
<accession>A0A7M7N967</accession>
<proteinExistence type="predicted"/>
<keyword evidence="2" id="KW-0472">Membrane</keyword>
<name>A0A7M7N967_STRPU</name>
<dbReference type="PANTHER" id="PTHR10024:SF351">
    <property type="entry name" value="SYNAPTOTAGMIN-4-LIKE"/>
    <property type="match status" value="1"/>
</dbReference>
<feature type="region of interest" description="Disordered" evidence="1">
    <location>
        <begin position="69"/>
        <end position="110"/>
    </location>
</feature>
<dbReference type="InParanoid" id="A0A7M7N967"/>
<keyword evidence="5" id="KW-1185">Reference proteome</keyword>
<protein>
    <recommendedName>
        <fullName evidence="3">C2 domain-containing protein</fullName>
    </recommendedName>
</protein>
<dbReference type="GeneID" id="100891524"/>
<dbReference type="GO" id="GO:0005544">
    <property type="term" value="F:calcium-dependent phospholipid binding"/>
    <property type="evidence" value="ECO:0000318"/>
    <property type="project" value="GO_Central"/>
</dbReference>
<dbReference type="GO" id="GO:0016192">
    <property type="term" value="P:vesicle-mediated transport"/>
    <property type="evidence" value="ECO:0000318"/>
    <property type="project" value="GO_Central"/>
</dbReference>
<dbReference type="PANTHER" id="PTHR10024">
    <property type="entry name" value="SYNAPTOTAGMIN"/>
    <property type="match status" value="1"/>
</dbReference>
<dbReference type="Pfam" id="PF00168">
    <property type="entry name" value="C2"/>
    <property type="match status" value="2"/>
</dbReference>
<keyword evidence="2" id="KW-1133">Transmembrane helix</keyword>
<feature type="domain" description="C2" evidence="3">
    <location>
        <begin position="166"/>
        <end position="288"/>
    </location>
</feature>
<organism evidence="4 5">
    <name type="scientific">Strongylocentrotus purpuratus</name>
    <name type="common">Purple sea urchin</name>
    <dbReference type="NCBI Taxonomy" id="7668"/>
    <lineage>
        <taxon>Eukaryota</taxon>
        <taxon>Metazoa</taxon>
        <taxon>Echinodermata</taxon>
        <taxon>Eleutherozoa</taxon>
        <taxon>Echinozoa</taxon>
        <taxon>Echinoidea</taxon>
        <taxon>Euechinoidea</taxon>
        <taxon>Echinacea</taxon>
        <taxon>Camarodonta</taxon>
        <taxon>Echinidea</taxon>
        <taxon>Strongylocentrotidae</taxon>
        <taxon>Strongylocentrotus</taxon>
    </lineage>
</organism>
<dbReference type="AlphaFoldDB" id="A0A7M7N967"/>
<feature type="compositionally biased region" description="Polar residues" evidence="1">
    <location>
        <begin position="93"/>
        <end position="109"/>
    </location>
</feature>
<dbReference type="GO" id="GO:0045202">
    <property type="term" value="C:synapse"/>
    <property type="evidence" value="ECO:0000318"/>
    <property type="project" value="GO_Central"/>
</dbReference>
<dbReference type="Gene3D" id="2.60.40.150">
    <property type="entry name" value="C2 domain"/>
    <property type="match status" value="2"/>
</dbReference>
<dbReference type="GO" id="GO:0099502">
    <property type="term" value="P:calcium-dependent activation of synaptic vesicle fusion"/>
    <property type="evidence" value="ECO:0000318"/>
    <property type="project" value="GO_Central"/>
</dbReference>
<dbReference type="PROSITE" id="PS50004">
    <property type="entry name" value="C2"/>
    <property type="match status" value="2"/>
</dbReference>
<dbReference type="GO" id="GO:0005886">
    <property type="term" value="C:plasma membrane"/>
    <property type="evidence" value="ECO:0000318"/>
    <property type="project" value="GO_Central"/>
</dbReference>
<reference evidence="5" key="1">
    <citation type="submission" date="2015-02" db="EMBL/GenBank/DDBJ databases">
        <title>Genome sequencing for Strongylocentrotus purpuratus.</title>
        <authorList>
            <person name="Murali S."/>
            <person name="Liu Y."/>
            <person name="Vee V."/>
            <person name="English A."/>
            <person name="Wang M."/>
            <person name="Skinner E."/>
            <person name="Han Y."/>
            <person name="Muzny D.M."/>
            <person name="Worley K.C."/>
            <person name="Gibbs R.A."/>
        </authorList>
    </citation>
    <scope>NUCLEOTIDE SEQUENCE</scope>
</reference>
<dbReference type="RefSeq" id="XP_030833170.1">
    <property type="nucleotide sequence ID" value="XM_030977310.1"/>
</dbReference>
<evidence type="ECO:0000256" key="1">
    <source>
        <dbReference type="SAM" id="MobiDB-lite"/>
    </source>
</evidence>
<dbReference type="GO" id="GO:0070382">
    <property type="term" value="C:exocytic vesicle"/>
    <property type="evidence" value="ECO:0000318"/>
    <property type="project" value="GO_Central"/>
</dbReference>
<dbReference type="FunFam" id="2.60.40.150:FF:000273">
    <property type="entry name" value="Predicted protein"/>
    <property type="match status" value="1"/>
</dbReference>
<dbReference type="InterPro" id="IPR035892">
    <property type="entry name" value="C2_domain_sf"/>
</dbReference>
<evidence type="ECO:0000313" key="5">
    <source>
        <dbReference type="Proteomes" id="UP000007110"/>
    </source>
</evidence>
<sequence length="469" mass="53144">MVPLTLIFAVSTALAVSISFGLLIFICCCMRARKTQKRQKRREKLEHALAITPLKADFFRKRDEDCLKTTPVPRQDPIEDNPFSDVQTDDQGVETPNDQPDNYGRSQSWAPAPSTKLIAVDPQRRQTLAVLSLTPSSSDSSLASCSSENDLEQLGRESEWTVYQGGNEKPVVHFSLYFSTQDSTLFVCLKSVSGLARKYYPGCSSFLKVSLLPKYRDGFRTDIVRKSLNPHFNESFQFCKVTLAEAQGSFLKIKLYVREKWNRKDRFSGEVFAECHQLLTKGDSLLELQRTFSIKRTKLPKKNLQRPSLPCMKQMRSKSTSEETSNRPYLGDLFVSLQYQPLADRLKVMIRKAENLLVDSALPGNGDVYVTVRLLKQSEMVGEYSTQRRSGTSPIWNQPFLFHPKSDEIQHHSILLAIFRGRRLATDVMVGKVEVGIGAGETGVAHWTEMLQPLGIEVAKWHRIKPPFS</sequence>
<feature type="domain" description="C2" evidence="3">
    <location>
        <begin position="329"/>
        <end position="462"/>
    </location>
</feature>
<dbReference type="OMA" id="HWKEMCN"/>
<evidence type="ECO:0000313" key="4">
    <source>
        <dbReference type="EnsemblMetazoa" id="XP_030833170"/>
    </source>
</evidence>
<dbReference type="GO" id="GO:0006906">
    <property type="term" value="P:vesicle fusion"/>
    <property type="evidence" value="ECO:0000318"/>
    <property type="project" value="GO_Central"/>
</dbReference>
<dbReference type="OrthoDB" id="5915960at2759"/>
<dbReference type="SMART" id="SM00239">
    <property type="entry name" value="C2"/>
    <property type="match status" value="2"/>
</dbReference>